<comment type="subcellular location">
    <subcellularLocation>
        <location evidence="2">Cell membrane</location>
    </subcellularLocation>
</comment>
<dbReference type="Pfam" id="PF02518">
    <property type="entry name" value="HATPase_c"/>
    <property type="match status" value="1"/>
</dbReference>
<keyword evidence="5" id="KW-0808">Transferase</keyword>
<evidence type="ECO:0000256" key="1">
    <source>
        <dbReference type="ARBA" id="ARBA00000085"/>
    </source>
</evidence>
<dbReference type="PROSITE" id="PS50109">
    <property type="entry name" value="HIS_KIN"/>
    <property type="match status" value="1"/>
</dbReference>
<comment type="catalytic activity">
    <reaction evidence="1">
        <text>ATP + protein L-histidine = ADP + protein N-phospho-L-histidine.</text>
        <dbReference type="EC" id="2.7.13.3"/>
    </reaction>
</comment>
<dbReference type="CDD" id="cd00082">
    <property type="entry name" value="HisKA"/>
    <property type="match status" value="1"/>
</dbReference>
<dbReference type="InterPro" id="IPR036097">
    <property type="entry name" value="HisK_dim/P_sf"/>
</dbReference>
<keyword evidence="7" id="KW-0902">Two-component regulatory system</keyword>
<dbReference type="InterPro" id="IPR003594">
    <property type="entry name" value="HATPase_dom"/>
</dbReference>
<dbReference type="Gene3D" id="3.30.565.10">
    <property type="entry name" value="Histidine kinase-like ATPase, C-terminal domain"/>
    <property type="match status" value="1"/>
</dbReference>
<dbReference type="InterPro" id="IPR036890">
    <property type="entry name" value="HATPase_C_sf"/>
</dbReference>
<dbReference type="Gene3D" id="1.10.287.130">
    <property type="match status" value="1"/>
</dbReference>
<proteinExistence type="predicted"/>
<evidence type="ECO:0000256" key="2">
    <source>
        <dbReference type="ARBA" id="ARBA00004236"/>
    </source>
</evidence>
<name>A0A2T0RH96_9ACTN</name>
<dbReference type="SMART" id="SM00388">
    <property type="entry name" value="HisKA"/>
    <property type="match status" value="1"/>
</dbReference>
<protein>
    <recommendedName>
        <fullName evidence="3">histidine kinase</fullName>
        <ecNumber evidence="3">2.7.13.3</ecNumber>
    </recommendedName>
</protein>
<gene>
    <name evidence="11" type="ORF">CLV70_12344</name>
</gene>
<dbReference type="PRINTS" id="PR00344">
    <property type="entry name" value="BCTRLSENSOR"/>
</dbReference>
<dbReference type="EC" id="2.7.13.3" evidence="3"/>
<feature type="compositionally biased region" description="Low complexity" evidence="8">
    <location>
        <begin position="1"/>
        <end position="28"/>
    </location>
</feature>
<keyword evidence="4" id="KW-0597">Phosphoprotein</keyword>
<evidence type="ECO:0000313" key="12">
    <source>
        <dbReference type="Proteomes" id="UP000239209"/>
    </source>
</evidence>
<keyword evidence="9" id="KW-0472">Membrane</keyword>
<evidence type="ECO:0000256" key="9">
    <source>
        <dbReference type="SAM" id="Phobius"/>
    </source>
</evidence>
<feature type="transmembrane region" description="Helical" evidence="9">
    <location>
        <begin position="204"/>
        <end position="226"/>
    </location>
</feature>
<evidence type="ECO:0000256" key="6">
    <source>
        <dbReference type="ARBA" id="ARBA00022777"/>
    </source>
</evidence>
<dbReference type="SUPFAM" id="SSF55874">
    <property type="entry name" value="ATPase domain of HSP90 chaperone/DNA topoisomerase II/histidine kinase"/>
    <property type="match status" value="1"/>
</dbReference>
<reference evidence="11 12" key="1">
    <citation type="submission" date="2018-03" db="EMBL/GenBank/DDBJ databases">
        <title>Genomic Encyclopedia of Archaeal and Bacterial Type Strains, Phase II (KMG-II): from individual species to whole genera.</title>
        <authorList>
            <person name="Goeker M."/>
        </authorList>
    </citation>
    <scope>NUCLEOTIDE SEQUENCE [LARGE SCALE GENOMIC DNA]</scope>
    <source>
        <strain evidence="11 12">DSM 45348</strain>
    </source>
</reference>
<dbReference type="InterPro" id="IPR005467">
    <property type="entry name" value="His_kinase_dom"/>
</dbReference>
<accession>A0A2T0RH96</accession>
<dbReference type="AlphaFoldDB" id="A0A2T0RH96"/>
<dbReference type="Proteomes" id="UP000239209">
    <property type="component" value="Unassembled WGS sequence"/>
</dbReference>
<sequence>MAAHRAGATRAAGPGAGRRAGAARTVGTRGRRPAAARLRRMRWALTLLYAATSAVSLVALVVIAASIDAKSGSRDLDSEIRGRAQALSRAIWMDKGTLHLEPLSEDELATASDVTAVLQRPEGAGAQARWLRPKGDGVLPAGSRLDELWETTVRDQGPVLATIGAPDGRRLRWATAPVWDTDEIGAVVLIAVDLAPQERGHTELVLWLAAGCVVLVLVSAVAGHVLSGKSIGPSIRTLDQQEQFLAEAAHELRTPLATLRLAVAGGDAVRLVDHLDRLVTGLLSRARIDTGSRPLELTPLRLDLLVEQVVEELPRRGAHVSVLTEPTVVRGDPDLLAQAVRNLVENALRHGVPAGEPTFVEVSVAAGKVSVRDHGPGIAERDRERIFGDRVTGGRGGIGVGLAIVRWVAELHGGRAYVASAPGEGAMVELALPRFIVRS</sequence>
<keyword evidence="9" id="KW-1133">Transmembrane helix</keyword>
<evidence type="ECO:0000256" key="3">
    <source>
        <dbReference type="ARBA" id="ARBA00012438"/>
    </source>
</evidence>
<keyword evidence="12" id="KW-1185">Reference proteome</keyword>
<keyword evidence="6 11" id="KW-0418">Kinase</keyword>
<dbReference type="InterPro" id="IPR004358">
    <property type="entry name" value="Sig_transdc_His_kin-like_C"/>
</dbReference>
<dbReference type="PANTHER" id="PTHR43711:SF1">
    <property type="entry name" value="HISTIDINE KINASE 1"/>
    <property type="match status" value="1"/>
</dbReference>
<dbReference type="EMBL" id="PVZG01000023">
    <property type="protein sequence ID" value="PRY20576.1"/>
    <property type="molecule type" value="Genomic_DNA"/>
</dbReference>
<dbReference type="SUPFAM" id="SSF47384">
    <property type="entry name" value="Homodimeric domain of signal transducing histidine kinase"/>
    <property type="match status" value="1"/>
</dbReference>
<dbReference type="InterPro" id="IPR050736">
    <property type="entry name" value="Sensor_HK_Regulatory"/>
</dbReference>
<evidence type="ECO:0000256" key="4">
    <source>
        <dbReference type="ARBA" id="ARBA00022553"/>
    </source>
</evidence>
<dbReference type="GO" id="GO:0000155">
    <property type="term" value="F:phosphorelay sensor kinase activity"/>
    <property type="evidence" value="ECO:0007669"/>
    <property type="project" value="InterPro"/>
</dbReference>
<dbReference type="PANTHER" id="PTHR43711">
    <property type="entry name" value="TWO-COMPONENT HISTIDINE KINASE"/>
    <property type="match status" value="1"/>
</dbReference>
<feature type="transmembrane region" description="Helical" evidence="9">
    <location>
        <begin position="47"/>
        <end position="67"/>
    </location>
</feature>
<evidence type="ECO:0000256" key="7">
    <source>
        <dbReference type="ARBA" id="ARBA00023012"/>
    </source>
</evidence>
<feature type="region of interest" description="Disordered" evidence="8">
    <location>
        <begin position="1"/>
        <end position="33"/>
    </location>
</feature>
<evidence type="ECO:0000313" key="11">
    <source>
        <dbReference type="EMBL" id="PRY20576.1"/>
    </source>
</evidence>
<evidence type="ECO:0000259" key="10">
    <source>
        <dbReference type="PROSITE" id="PS50109"/>
    </source>
</evidence>
<keyword evidence="9" id="KW-0812">Transmembrane</keyword>
<dbReference type="GO" id="GO:0005886">
    <property type="term" value="C:plasma membrane"/>
    <property type="evidence" value="ECO:0007669"/>
    <property type="project" value="UniProtKB-SubCell"/>
</dbReference>
<evidence type="ECO:0000256" key="8">
    <source>
        <dbReference type="SAM" id="MobiDB-lite"/>
    </source>
</evidence>
<feature type="domain" description="Histidine kinase" evidence="10">
    <location>
        <begin position="247"/>
        <end position="436"/>
    </location>
</feature>
<organism evidence="11 12">
    <name type="scientific">Pseudosporangium ferrugineum</name>
    <dbReference type="NCBI Taxonomy" id="439699"/>
    <lineage>
        <taxon>Bacteria</taxon>
        <taxon>Bacillati</taxon>
        <taxon>Actinomycetota</taxon>
        <taxon>Actinomycetes</taxon>
        <taxon>Micromonosporales</taxon>
        <taxon>Micromonosporaceae</taxon>
        <taxon>Pseudosporangium</taxon>
    </lineage>
</organism>
<dbReference type="SMART" id="SM00387">
    <property type="entry name" value="HATPase_c"/>
    <property type="match status" value="1"/>
</dbReference>
<evidence type="ECO:0000256" key="5">
    <source>
        <dbReference type="ARBA" id="ARBA00022679"/>
    </source>
</evidence>
<dbReference type="InterPro" id="IPR003661">
    <property type="entry name" value="HisK_dim/P_dom"/>
</dbReference>
<comment type="caution">
    <text evidence="11">The sequence shown here is derived from an EMBL/GenBank/DDBJ whole genome shotgun (WGS) entry which is preliminary data.</text>
</comment>